<sequence>MDDGVQDDDFVLVPQLLANTLQPETDKISLVGPLELQMDANAMLCSKLNSLCCIRDSVQKLLGLAVASLSCGICHEVLHNASTEIREMVTSHEAPSLEQFLHENGLGYPEAMPDWELYF</sequence>
<organism evidence="1 2">
    <name type="scientific">Pisolithus microcarpus 441</name>
    <dbReference type="NCBI Taxonomy" id="765257"/>
    <lineage>
        <taxon>Eukaryota</taxon>
        <taxon>Fungi</taxon>
        <taxon>Dikarya</taxon>
        <taxon>Basidiomycota</taxon>
        <taxon>Agaricomycotina</taxon>
        <taxon>Agaricomycetes</taxon>
        <taxon>Agaricomycetidae</taxon>
        <taxon>Boletales</taxon>
        <taxon>Sclerodermatineae</taxon>
        <taxon>Pisolithaceae</taxon>
        <taxon>Pisolithus</taxon>
    </lineage>
</organism>
<reference evidence="2" key="2">
    <citation type="submission" date="2015-01" db="EMBL/GenBank/DDBJ databases">
        <title>Evolutionary Origins and Diversification of the Mycorrhizal Mutualists.</title>
        <authorList>
            <consortium name="DOE Joint Genome Institute"/>
            <consortium name="Mycorrhizal Genomics Consortium"/>
            <person name="Kohler A."/>
            <person name="Kuo A."/>
            <person name="Nagy L.G."/>
            <person name="Floudas D."/>
            <person name="Copeland A."/>
            <person name="Barry K.W."/>
            <person name="Cichocki N."/>
            <person name="Veneault-Fourrey C."/>
            <person name="LaButti K."/>
            <person name="Lindquist E.A."/>
            <person name="Lipzen A."/>
            <person name="Lundell T."/>
            <person name="Morin E."/>
            <person name="Murat C."/>
            <person name="Riley R."/>
            <person name="Ohm R."/>
            <person name="Sun H."/>
            <person name="Tunlid A."/>
            <person name="Henrissat B."/>
            <person name="Grigoriev I.V."/>
            <person name="Hibbett D.S."/>
            <person name="Martin F."/>
        </authorList>
    </citation>
    <scope>NUCLEOTIDE SEQUENCE [LARGE SCALE GENOMIC DNA]</scope>
    <source>
        <strain evidence="2">441</strain>
    </source>
</reference>
<dbReference type="HOGENOM" id="CLU_2062403_0_0_1"/>
<dbReference type="OrthoDB" id="10271521at2759"/>
<protein>
    <submittedName>
        <fullName evidence="1">Uncharacterized protein</fullName>
    </submittedName>
</protein>
<dbReference type="AlphaFoldDB" id="A0A0C9YT50"/>
<keyword evidence="2" id="KW-1185">Reference proteome</keyword>
<gene>
    <name evidence="1" type="ORF">PISMIDRAFT_25545</name>
</gene>
<dbReference type="EMBL" id="KN833993">
    <property type="protein sequence ID" value="KIK13467.1"/>
    <property type="molecule type" value="Genomic_DNA"/>
</dbReference>
<evidence type="ECO:0000313" key="2">
    <source>
        <dbReference type="Proteomes" id="UP000054018"/>
    </source>
</evidence>
<proteinExistence type="predicted"/>
<reference evidence="1 2" key="1">
    <citation type="submission" date="2014-04" db="EMBL/GenBank/DDBJ databases">
        <authorList>
            <consortium name="DOE Joint Genome Institute"/>
            <person name="Kuo A."/>
            <person name="Kohler A."/>
            <person name="Costa M.D."/>
            <person name="Nagy L.G."/>
            <person name="Floudas D."/>
            <person name="Copeland A."/>
            <person name="Barry K.W."/>
            <person name="Cichocki N."/>
            <person name="Veneault-Fourrey C."/>
            <person name="LaButti K."/>
            <person name="Lindquist E.A."/>
            <person name="Lipzen A."/>
            <person name="Lundell T."/>
            <person name="Morin E."/>
            <person name="Murat C."/>
            <person name="Sun H."/>
            <person name="Tunlid A."/>
            <person name="Henrissat B."/>
            <person name="Grigoriev I.V."/>
            <person name="Hibbett D.S."/>
            <person name="Martin F."/>
            <person name="Nordberg H.P."/>
            <person name="Cantor M.N."/>
            <person name="Hua S.X."/>
        </authorList>
    </citation>
    <scope>NUCLEOTIDE SEQUENCE [LARGE SCALE GENOMIC DNA]</scope>
    <source>
        <strain evidence="1 2">441</strain>
    </source>
</reference>
<dbReference type="Proteomes" id="UP000054018">
    <property type="component" value="Unassembled WGS sequence"/>
</dbReference>
<name>A0A0C9YT50_9AGAM</name>
<accession>A0A0C9YT50</accession>
<evidence type="ECO:0000313" key="1">
    <source>
        <dbReference type="EMBL" id="KIK13467.1"/>
    </source>
</evidence>